<dbReference type="AlphaFoldDB" id="A0A510I4S0"/>
<dbReference type="EMBL" id="AP019798">
    <property type="protein sequence ID" value="BBL88714.1"/>
    <property type="molecule type" value="Genomic_DNA"/>
</dbReference>
<proteinExistence type="predicted"/>
<dbReference type="Proteomes" id="UP000315115">
    <property type="component" value="Chromosome 1"/>
</dbReference>
<gene>
    <name evidence="1" type="ORF">VroAM7_13670</name>
</gene>
<evidence type="ECO:0000313" key="2">
    <source>
        <dbReference type="Proteomes" id="UP000315115"/>
    </source>
</evidence>
<evidence type="ECO:0000313" key="1">
    <source>
        <dbReference type="EMBL" id="BBL88714.1"/>
    </source>
</evidence>
<evidence type="ECO:0008006" key="3">
    <source>
        <dbReference type="Google" id="ProtNLM"/>
    </source>
</evidence>
<protein>
    <recommendedName>
        <fullName evidence="3">Threonine transporter RhtB</fullName>
    </recommendedName>
</protein>
<name>A0A510I4S0_9VIBR</name>
<sequence>MRLLIQSILILLLFLAAMVGAVAWKAVPQLQFEQRDMDWQWHWSYFHPFSNGIQQARTQDTKQLLLRRVYLEESLAIYVMTTLDNKFEIDVVKEESCKPDSSIWAMVSINSEPASHVPMVCDSSGETYFHRHVRPKLVSLEFGVEKAVINEDFKQWPIDDIKVDQFKQQHSSFFEKQGEEVEHQWLRD</sequence>
<organism evidence="1 2">
    <name type="scientific">Vibrio rotiferianus</name>
    <dbReference type="NCBI Taxonomy" id="190895"/>
    <lineage>
        <taxon>Bacteria</taxon>
        <taxon>Pseudomonadati</taxon>
        <taxon>Pseudomonadota</taxon>
        <taxon>Gammaproteobacteria</taxon>
        <taxon>Vibrionales</taxon>
        <taxon>Vibrionaceae</taxon>
        <taxon>Vibrio</taxon>
    </lineage>
</organism>
<accession>A0A510I4S0</accession>
<reference evidence="2" key="1">
    <citation type="submission" date="2019-07" db="EMBL/GenBank/DDBJ databases">
        <title>Complete Genome Sequences of Vibrion rotiferianus strain AM7.</title>
        <authorList>
            <person name="Miyazaki K."/>
            <person name="Wiseschart A."/>
            <person name="Pootanakit K."/>
            <person name="Ishimori K."/>
            <person name="Kitahara K."/>
        </authorList>
    </citation>
    <scope>NUCLEOTIDE SEQUENCE [LARGE SCALE GENOMIC DNA]</scope>
    <source>
        <strain evidence="2">AM7</strain>
    </source>
</reference>
<dbReference type="RefSeq" id="WP_045387531.1">
    <property type="nucleotide sequence ID" value="NZ_AP019798.1"/>
</dbReference>